<sequence length="61" mass="6952">MVIPTLLSNGVVAATVTYLFQHLFFRLDIQVVFSFMGYESVRIMIIRLRILGHGYVVFGAM</sequence>
<organism evidence="1 2">
    <name type="scientific">Arabis nemorensis</name>
    <dbReference type="NCBI Taxonomy" id="586526"/>
    <lineage>
        <taxon>Eukaryota</taxon>
        <taxon>Viridiplantae</taxon>
        <taxon>Streptophyta</taxon>
        <taxon>Embryophyta</taxon>
        <taxon>Tracheophyta</taxon>
        <taxon>Spermatophyta</taxon>
        <taxon>Magnoliopsida</taxon>
        <taxon>eudicotyledons</taxon>
        <taxon>Gunneridae</taxon>
        <taxon>Pentapetalae</taxon>
        <taxon>rosids</taxon>
        <taxon>malvids</taxon>
        <taxon>Brassicales</taxon>
        <taxon>Brassicaceae</taxon>
        <taxon>Arabideae</taxon>
        <taxon>Arabis</taxon>
    </lineage>
</organism>
<keyword evidence="2" id="KW-1185">Reference proteome</keyword>
<accession>A0A565BG83</accession>
<dbReference type="Proteomes" id="UP000489600">
    <property type="component" value="Unassembled WGS sequence"/>
</dbReference>
<gene>
    <name evidence="1" type="ORF">ANE_LOCUS11073</name>
</gene>
<evidence type="ECO:0000313" key="2">
    <source>
        <dbReference type="Proteomes" id="UP000489600"/>
    </source>
</evidence>
<evidence type="ECO:0000313" key="1">
    <source>
        <dbReference type="EMBL" id="VVB00629.1"/>
    </source>
</evidence>
<protein>
    <submittedName>
        <fullName evidence="1">Uncharacterized protein</fullName>
    </submittedName>
</protein>
<reference evidence="1" key="1">
    <citation type="submission" date="2019-07" db="EMBL/GenBank/DDBJ databases">
        <authorList>
            <person name="Dittberner H."/>
        </authorList>
    </citation>
    <scope>NUCLEOTIDE SEQUENCE [LARGE SCALE GENOMIC DNA]</scope>
</reference>
<dbReference type="EMBL" id="CABITT030000004">
    <property type="protein sequence ID" value="VVB00629.1"/>
    <property type="molecule type" value="Genomic_DNA"/>
</dbReference>
<proteinExistence type="predicted"/>
<name>A0A565BG83_9BRAS</name>
<comment type="caution">
    <text evidence="1">The sequence shown here is derived from an EMBL/GenBank/DDBJ whole genome shotgun (WGS) entry which is preliminary data.</text>
</comment>
<dbReference type="AlphaFoldDB" id="A0A565BG83"/>